<evidence type="ECO:0000313" key="15">
    <source>
        <dbReference type="EMBL" id="KAF0744569.1"/>
    </source>
</evidence>
<dbReference type="EMBL" id="VJMJ01000009">
    <property type="protein sequence ID" value="KAF0744569.1"/>
    <property type="molecule type" value="Genomic_DNA"/>
</dbReference>
<keyword evidence="16" id="KW-1185">Reference proteome</keyword>
<evidence type="ECO:0000256" key="11">
    <source>
        <dbReference type="ARBA" id="ARBA00037649"/>
    </source>
</evidence>
<dbReference type="SMART" id="SM00458">
    <property type="entry name" value="RICIN"/>
    <property type="match status" value="2"/>
</dbReference>
<comment type="subcellular location">
    <subcellularLocation>
        <location evidence="2">Cell membrane</location>
    </subcellularLocation>
</comment>
<keyword evidence="10" id="KW-0624">Polysaccharide degradation</keyword>
<proteinExistence type="predicted"/>
<dbReference type="GO" id="GO:0042973">
    <property type="term" value="F:glucan endo-1,3-beta-D-glucosidase activity"/>
    <property type="evidence" value="ECO:0007669"/>
    <property type="project" value="UniProtKB-EC"/>
</dbReference>
<keyword evidence="9" id="KW-0961">Cell wall biogenesis/degradation</keyword>
<feature type="domain" description="Ricin B lectin" evidence="14">
    <location>
        <begin position="395"/>
        <end position="520"/>
    </location>
</feature>
<protein>
    <recommendedName>
        <fullName evidence="3">glucan endo-1,3-beta-D-glucosidase</fullName>
        <ecNumber evidence="3">3.2.1.39</ecNumber>
    </recommendedName>
    <alternativeName>
        <fullName evidence="13">Endo-1,3-beta-glucanase btgC</fullName>
    </alternativeName>
    <alternativeName>
        <fullName evidence="12">Laminarinase btgC</fullName>
    </alternativeName>
</protein>
<evidence type="ECO:0000256" key="10">
    <source>
        <dbReference type="ARBA" id="ARBA00023326"/>
    </source>
</evidence>
<gene>
    <name evidence="15" type="ORF">Ae201684_001039</name>
</gene>
<comment type="function">
    <text evidence="11">Glucanases play a role in cell expansion during growth, in cell-cell fusion during mating, and in spore release during sporulation. This enzyme may be involved in beta-glucan degradation. Active on laminarin and lichenan.</text>
</comment>
<dbReference type="AlphaFoldDB" id="A0A6G0XVS8"/>
<dbReference type="Proteomes" id="UP000481153">
    <property type="component" value="Unassembled WGS sequence"/>
</dbReference>
<name>A0A6G0XVS8_9STRA</name>
<dbReference type="Pfam" id="PF00652">
    <property type="entry name" value="Ricin_B_lectin"/>
    <property type="match status" value="2"/>
</dbReference>
<sequence length="528" mass="60685">MDEHFVIMQKRFDAVRTYQTQNNFTIEMVTENIVPQNGPNVIDVAARHSVPIYAGVWIRSKLFEIDLDAAIEGARRHPNIVRGIFIGNEDLSNGWNVTAMRSLLLKAKQRIKSTPGLEHIPVGTVQTDGDWLQHPELAEVCDIIGANIYSFFDPWDQSTINNFIPHLDRRWSNMVRLFGSKVMLTETGWPSEGGGPFRNHRASLEGAIKHFWDVQDWIAAGNGGPHPMYFMFHDNPSKSWDPATLFEDYFGLAYPNGQYKFDVWKRPPSNPRLKMPFKIATSGNRVVRGDSGVLMKGESDDVNDRWRYDSATHQVICQRRNECLDGFWEGGRLKVHLYACDPHNNNQKWIFSGKRLKHEVYNMCLDADRSDKYLDAWHCDENDRQDFSIANEMKNVALVTQSKDRALSVAGDEPIEFKHGWFANIDMVPQDSKWIFMHDKGILRSESLQKCLDANATFNGATVHMWACDENNGNQKWTYDPDSKQLRHNTHVGFCLDMGSYIGNKPHLWECHAPGSFYAKYQQFDYLA</sequence>
<evidence type="ECO:0000256" key="4">
    <source>
        <dbReference type="ARBA" id="ARBA00022475"/>
    </source>
</evidence>
<evidence type="ECO:0000256" key="5">
    <source>
        <dbReference type="ARBA" id="ARBA00022801"/>
    </source>
</evidence>
<evidence type="ECO:0000256" key="8">
    <source>
        <dbReference type="ARBA" id="ARBA00023277"/>
    </source>
</evidence>
<evidence type="ECO:0000256" key="13">
    <source>
        <dbReference type="ARBA" id="ARBA00043078"/>
    </source>
</evidence>
<dbReference type="InterPro" id="IPR017853">
    <property type="entry name" value="GH"/>
</dbReference>
<dbReference type="PANTHER" id="PTHR16631">
    <property type="entry name" value="GLUCAN 1,3-BETA-GLUCOSIDASE"/>
    <property type="match status" value="1"/>
</dbReference>
<dbReference type="GO" id="GO:0071555">
    <property type="term" value="P:cell wall organization"/>
    <property type="evidence" value="ECO:0007669"/>
    <property type="project" value="UniProtKB-KW"/>
</dbReference>
<evidence type="ECO:0000256" key="3">
    <source>
        <dbReference type="ARBA" id="ARBA00012780"/>
    </source>
</evidence>
<dbReference type="PANTHER" id="PTHR16631:SF17">
    <property type="entry name" value="GLUCAN ENDO-1,3-BETA-GLUCOSIDASE BTGC"/>
    <property type="match status" value="1"/>
</dbReference>
<evidence type="ECO:0000256" key="12">
    <source>
        <dbReference type="ARBA" id="ARBA00042373"/>
    </source>
</evidence>
<organism evidence="15 16">
    <name type="scientific">Aphanomyces euteiches</name>
    <dbReference type="NCBI Taxonomy" id="100861"/>
    <lineage>
        <taxon>Eukaryota</taxon>
        <taxon>Sar</taxon>
        <taxon>Stramenopiles</taxon>
        <taxon>Oomycota</taxon>
        <taxon>Saprolegniomycetes</taxon>
        <taxon>Saprolegniales</taxon>
        <taxon>Verrucalvaceae</taxon>
        <taxon>Aphanomyces</taxon>
    </lineage>
</organism>
<evidence type="ECO:0000256" key="9">
    <source>
        <dbReference type="ARBA" id="ARBA00023316"/>
    </source>
</evidence>
<keyword evidence="5" id="KW-0378">Hydrolase</keyword>
<dbReference type="PROSITE" id="PS50231">
    <property type="entry name" value="RICIN_B_LECTIN"/>
    <property type="match status" value="2"/>
</dbReference>
<comment type="catalytic activity">
    <reaction evidence="1">
        <text>Hydrolysis of (1-&gt;3)-beta-D-glucosidic linkages in (1-&gt;3)-beta-D-glucans.</text>
        <dbReference type="EC" id="3.2.1.39"/>
    </reaction>
</comment>
<keyword evidence="8" id="KW-0119">Carbohydrate metabolism</keyword>
<dbReference type="GO" id="GO:0005886">
    <property type="term" value="C:plasma membrane"/>
    <property type="evidence" value="ECO:0007669"/>
    <property type="project" value="UniProtKB-SubCell"/>
</dbReference>
<evidence type="ECO:0000256" key="7">
    <source>
        <dbReference type="ARBA" id="ARBA00023180"/>
    </source>
</evidence>
<dbReference type="Gene3D" id="3.20.20.80">
    <property type="entry name" value="Glycosidases"/>
    <property type="match status" value="1"/>
</dbReference>
<evidence type="ECO:0000256" key="1">
    <source>
        <dbReference type="ARBA" id="ARBA00000382"/>
    </source>
</evidence>
<dbReference type="InterPro" id="IPR050732">
    <property type="entry name" value="Beta-glucan_modifiers"/>
</dbReference>
<dbReference type="Gene3D" id="2.80.10.50">
    <property type="match status" value="2"/>
</dbReference>
<dbReference type="EC" id="3.2.1.39" evidence="3"/>
<dbReference type="InterPro" id="IPR000772">
    <property type="entry name" value="Ricin_B_lectin"/>
</dbReference>
<evidence type="ECO:0000259" key="14">
    <source>
        <dbReference type="SMART" id="SM00458"/>
    </source>
</evidence>
<feature type="domain" description="Ricin B lectin" evidence="14">
    <location>
        <begin position="276"/>
        <end position="390"/>
    </location>
</feature>
<reference evidence="15 16" key="1">
    <citation type="submission" date="2019-07" db="EMBL/GenBank/DDBJ databases">
        <title>Genomics analysis of Aphanomyces spp. identifies a new class of oomycete effector associated with host adaptation.</title>
        <authorList>
            <person name="Gaulin E."/>
        </authorList>
    </citation>
    <scope>NUCLEOTIDE SEQUENCE [LARGE SCALE GENOMIC DNA]</scope>
    <source>
        <strain evidence="15 16">ATCC 201684</strain>
    </source>
</reference>
<evidence type="ECO:0000256" key="6">
    <source>
        <dbReference type="ARBA" id="ARBA00023136"/>
    </source>
</evidence>
<dbReference type="InterPro" id="IPR035992">
    <property type="entry name" value="Ricin_B-like_lectins"/>
</dbReference>
<dbReference type="GO" id="GO:0000272">
    <property type="term" value="P:polysaccharide catabolic process"/>
    <property type="evidence" value="ECO:0007669"/>
    <property type="project" value="UniProtKB-KW"/>
</dbReference>
<dbReference type="VEuPathDB" id="FungiDB:AeMF1_016609"/>
<accession>A0A6G0XVS8</accession>
<dbReference type="SUPFAM" id="SSF50370">
    <property type="entry name" value="Ricin B-like lectins"/>
    <property type="match status" value="2"/>
</dbReference>
<keyword evidence="7" id="KW-0325">Glycoprotein</keyword>
<keyword evidence="4" id="KW-1003">Cell membrane</keyword>
<dbReference type="SUPFAM" id="SSF51445">
    <property type="entry name" value="(Trans)glycosidases"/>
    <property type="match status" value="1"/>
</dbReference>
<keyword evidence="6" id="KW-0472">Membrane</keyword>
<evidence type="ECO:0000256" key="2">
    <source>
        <dbReference type="ARBA" id="ARBA00004236"/>
    </source>
</evidence>
<comment type="caution">
    <text evidence="15">The sequence shown here is derived from an EMBL/GenBank/DDBJ whole genome shotgun (WGS) entry which is preliminary data.</text>
</comment>
<evidence type="ECO:0000313" key="16">
    <source>
        <dbReference type="Proteomes" id="UP000481153"/>
    </source>
</evidence>